<dbReference type="GO" id="GO:0015833">
    <property type="term" value="P:peptide transport"/>
    <property type="evidence" value="ECO:0007669"/>
    <property type="project" value="InterPro"/>
</dbReference>
<keyword evidence="10" id="KW-1185">Reference proteome</keyword>
<comment type="subcellular location">
    <subcellularLocation>
        <location evidence="1">Cell inner membrane</location>
        <topology evidence="1">Peripheral membrane protein</topology>
    </subcellularLocation>
</comment>
<dbReference type="InterPro" id="IPR003593">
    <property type="entry name" value="AAA+_ATPase"/>
</dbReference>
<dbReference type="InterPro" id="IPR013563">
    <property type="entry name" value="Oligopep_ABC_C"/>
</dbReference>
<dbReference type="Pfam" id="PF00005">
    <property type="entry name" value="ABC_tran"/>
    <property type="match status" value="1"/>
</dbReference>
<evidence type="ECO:0000256" key="1">
    <source>
        <dbReference type="ARBA" id="ARBA00004417"/>
    </source>
</evidence>
<feature type="domain" description="ABC transporter" evidence="8">
    <location>
        <begin position="6"/>
        <end position="252"/>
    </location>
</feature>
<dbReference type="InterPro" id="IPR003439">
    <property type="entry name" value="ABC_transporter-like_ATP-bd"/>
</dbReference>
<keyword evidence="4" id="KW-1003">Cell membrane</keyword>
<sequence length="336" mass="35963">MTILHIDGLDLRYATDAGPAAALTDIRLRVAGGEAIGIVGESGCGKSTLLKAIMGVMPRNATITGGAIRFDGTDLVTAGAEAWRRARWKGIAMIAQSALNALNPVKRVGAQIAEAITAHETWPRAEVEARVAELLALVGVDPGRARDYPHQFSGGMRQRVLIAMALALRPPVLLADEPTTALDVIVQDQIFRRIRTLRGELGFAMLLVTHDLALVVENCDRVVVMYGGLVVEEGTVADIMAAPSHPYTLGLYNALARPGQRHQPISIPGRPPDLVDPPAGCRFAPRCPFALPRCHTEAPAMQVVSDGHAARCLRVAEMDTLRPTAALPETWEGPQP</sequence>
<proteinExistence type="inferred from homology"/>
<evidence type="ECO:0000256" key="5">
    <source>
        <dbReference type="ARBA" id="ARBA00022741"/>
    </source>
</evidence>
<comment type="similarity">
    <text evidence="2">Belongs to the ABC transporter superfamily.</text>
</comment>
<dbReference type="PROSITE" id="PS00211">
    <property type="entry name" value="ABC_TRANSPORTER_1"/>
    <property type="match status" value="1"/>
</dbReference>
<dbReference type="Proteomes" id="UP000186141">
    <property type="component" value="Unassembled WGS sequence"/>
</dbReference>
<accession>A0A1N7ND52</accession>
<dbReference type="PANTHER" id="PTHR43297">
    <property type="entry name" value="OLIGOPEPTIDE TRANSPORT ATP-BINDING PROTEIN APPD"/>
    <property type="match status" value="1"/>
</dbReference>
<dbReference type="GO" id="GO:0005886">
    <property type="term" value="C:plasma membrane"/>
    <property type="evidence" value="ECO:0007669"/>
    <property type="project" value="UniProtKB-SubCell"/>
</dbReference>
<dbReference type="InterPro" id="IPR027417">
    <property type="entry name" value="P-loop_NTPase"/>
</dbReference>
<evidence type="ECO:0000313" key="9">
    <source>
        <dbReference type="EMBL" id="SIS96119.1"/>
    </source>
</evidence>
<dbReference type="SUPFAM" id="SSF52540">
    <property type="entry name" value="P-loop containing nucleoside triphosphate hydrolases"/>
    <property type="match status" value="1"/>
</dbReference>
<keyword evidence="7" id="KW-0472">Membrane</keyword>
<dbReference type="STRING" id="1086013.SAMN05421774_103296"/>
<dbReference type="NCBIfam" id="TIGR01727">
    <property type="entry name" value="oligo_HPY"/>
    <property type="match status" value="1"/>
</dbReference>
<dbReference type="PANTHER" id="PTHR43297:SF2">
    <property type="entry name" value="DIPEPTIDE TRANSPORT ATP-BINDING PROTEIN DPPD"/>
    <property type="match status" value="1"/>
</dbReference>
<dbReference type="SMART" id="SM00382">
    <property type="entry name" value="AAA"/>
    <property type="match status" value="1"/>
</dbReference>
<dbReference type="CDD" id="cd03257">
    <property type="entry name" value="ABC_NikE_OppD_transporters"/>
    <property type="match status" value="1"/>
</dbReference>
<dbReference type="PROSITE" id="PS50893">
    <property type="entry name" value="ABC_TRANSPORTER_2"/>
    <property type="match status" value="1"/>
</dbReference>
<evidence type="ECO:0000259" key="8">
    <source>
        <dbReference type="PROSITE" id="PS50893"/>
    </source>
</evidence>
<dbReference type="EMBL" id="FTOT01000003">
    <property type="protein sequence ID" value="SIS96119.1"/>
    <property type="molecule type" value="Genomic_DNA"/>
</dbReference>
<protein>
    <submittedName>
        <fullName evidence="9">Peptide/nickel transport system ATP-binding protein</fullName>
    </submittedName>
</protein>
<dbReference type="RefSeq" id="WP_076530808.1">
    <property type="nucleotide sequence ID" value="NZ_BMEH01000003.1"/>
</dbReference>
<dbReference type="Pfam" id="PF08352">
    <property type="entry name" value="oligo_HPY"/>
    <property type="match status" value="1"/>
</dbReference>
<dbReference type="FunFam" id="3.40.50.300:FF:000016">
    <property type="entry name" value="Oligopeptide ABC transporter ATP-binding component"/>
    <property type="match status" value="1"/>
</dbReference>
<evidence type="ECO:0000256" key="3">
    <source>
        <dbReference type="ARBA" id="ARBA00022448"/>
    </source>
</evidence>
<evidence type="ECO:0000313" key="10">
    <source>
        <dbReference type="Proteomes" id="UP000186141"/>
    </source>
</evidence>
<dbReference type="InterPro" id="IPR017871">
    <property type="entry name" value="ABC_transporter-like_CS"/>
</dbReference>
<evidence type="ECO:0000256" key="4">
    <source>
        <dbReference type="ARBA" id="ARBA00022475"/>
    </source>
</evidence>
<reference evidence="9 10" key="1">
    <citation type="submission" date="2017-01" db="EMBL/GenBank/DDBJ databases">
        <authorList>
            <person name="Mah S.A."/>
            <person name="Swanson W.J."/>
            <person name="Moy G.W."/>
            <person name="Vacquier V.D."/>
        </authorList>
    </citation>
    <scope>NUCLEOTIDE SEQUENCE [LARGE SCALE GENOMIC DNA]</scope>
    <source>
        <strain evidence="9 10">DSM 26375</strain>
    </source>
</reference>
<gene>
    <name evidence="9" type="ORF">SAMN05421774_103296</name>
</gene>
<name>A0A1N7ND52_9RHOB</name>
<evidence type="ECO:0000256" key="7">
    <source>
        <dbReference type="ARBA" id="ARBA00023136"/>
    </source>
</evidence>
<dbReference type="InterPro" id="IPR050388">
    <property type="entry name" value="ABC_Ni/Peptide_Import"/>
</dbReference>
<keyword evidence="3" id="KW-0813">Transport</keyword>
<keyword evidence="5" id="KW-0547">Nucleotide-binding</keyword>
<dbReference type="OrthoDB" id="7957282at2"/>
<evidence type="ECO:0000256" key="6">
    <source>
        <dbReference type="ARBA" id="ARBA00022840"/>
    </source>
</evidence>
<dbReference type="AlphaFoldDB" id="A0A1N7ND52"/>
<dbReference type="GO" id="GO:0005524">
    <property type="term" value="F:ATP binding"/>
    <property type="evidence" value="ECO:0007669"/>
    <property type="project" value="UniProtKB-KW"/>
</dbReference>
<dbReference type="GO" id="GO:0016887">
    <property type="term" value="F:ATP hydrolysis activity"/>
    <property type="evidence" value="ECO:0007669"/>
    <property type="project" value="InterPro"/>
</dbReference>
<evidence type="ECO:0000256" key="2">
    <source>
        <dbReference type="ARBA" id="ARBA00005417"/>
    </source>
</evidence>
<organism evidence="9 10">
    <name type="scientific">Gemmobacter megaterium</name>
    <dbReference type="NCBI Taxonomy" id="1086013"/>
    <lineage>
        <taxon>Bacteria</taxon>
        <taxon>Pseudomonadati</taxon>
        <taxon>Pseudomonadota</taxon>
        <taxon>Alphaproteobacteria</taxon>
        <taxon>Rhodobacterales</taxon>
        <taxon>Paracoccaceae</taxon>
        <taxon>Gemmobacter</taxon>
    </lineage>
</organism>
<dbReference type="GO" id="GO:0055085">
    <property type="term" value="P:transmembrane transport"/>
    <property type="evidence" value="ECO:0007669"/>
    <property type="project" value="UniProtKB-ARBA"/>
</dbReference>
<keyword evidence="6 9" id="KW-0067">ATP-binding</keyword>
<dbReference type="Gene3D" id="3.40.50.300">
    <property type="entry name" value="P-loop containing nucleotide triphosphate hydrolases"/>
    <property type="match status" value="1"/>
</dbReference>